<dbReference type="InterPro" id="IPR038765">
    <property type="entry name" value="Papain-like_cys_pep_sf"/>
</dbReference>
<reference evidence="3" key="1">
    <citation type="submission" date="2020-10" db="EMBL/GenBank/DDBJ databases">
        <authorList>
            <person name="Gilroy R."/>
        </authorList>
    </citation>
    <scope>NUCLEOTIDE SEQUENCE</scope>
    <source>
        <strain evidence="3">CHK178-757</strain>
    </source>
</reference>
<dbReference type="Pfam" id="PF01841">
    <property type="entry name" value="Transglut_core"/>
    <property type="match status" value="1"/>
</dbReference>
<evidence type="ECO:0000256" key="1">
    <source>
        <dbReference type="SAM" id="Phobius"/>
    </source>
</evidence>
<sequence length="678" mass="77313">MFQNPLHKYLKIHWPGDSSRTCQDPRAALISILSGALGWSIVLPEFFPDQGSSWIAAGTGIALFVGAALVIFLMKCVFCIRWPLYFITCAFFLTAPVLGISIGILPILLLLISLIFLGPIRFEKIWLPAGIFVLVFLLAFGAVWAAPQAFYQRVYDAEGFVYRTFFAQRASAPIASGHVSGENNYPSGDVQIEVTVSRRPEETMYLKAFSGGDYVGGQWESADDEALFVNMSHTLEWEEWLDWIRGLYANMYYVMNDQTAGEGTPEAMQLHIRHLDGDYSAWYTPYYGFWDLRRNNYEEGYAFNAFQQSEMDIHWDYADPIFQGELDWYIQVRDTYMDEIQTAYTHVPEDLVPRLAQLCRDHPLEGTDAVTAFIFSVLDNAAYTRTPGRTPQNTDVVEYFLFDHQRGYCVHFASAAVLMYRMYGIPARYATGYAIPDENFILQEDGTWKAYVTDEYAHAWPEIFLPDYGWTPVEVTPSGSEAPGYYPGFNMSALNEFPEAFPIFENSQSAEAMDGGSGETAASAGRFLSDLAKQLIKYLKDHEQLWWAGGAILAETVAMIPVFFILVRFLARKRLEQSRVELLFSKYIRLLYFAGLEEVFTGQEEDFPEKAFQQIPAVSSQEVKEVVSIVSQAAFGKKMPDAGQQEYVLAIYRRSAAWVDGQLSRPRRWVFRYIRHFW</sequence>
<feature type="transmembrane region" description="Helical" evidence="1">
    <location>
        <begin position="545"/>
        <end position="571"/>
    </location>
</feature>
<keyword evidence="1" id="KW-1133">Transmembrane helix</keyword>
<dbReference type="SMART" id="SM00460">
    <property type="entry name" value="TGc"/>
    <property type="match status" value="1"/>
</dbReference>
<evidence type="ECO:0000313" key="4">
    <source>
        <dbReference type="Proteomes" id="UP000823927"/>
    </source>
</evidence>
<dbReference type="Proteomes" id="UP000823927">
    <property type="component" value="Unassembled WGS sequence"/>
</dbReference>
<dbReference type="InterPro" id="IPR052901">
    <property type="entry name" value="Bact_TGase-like"/>
</dbReference>
<protein>
    <submittedName>
        <fullName evidence="3">Transglutaminase domain-containing protein</fullName>
    </submittedName>
</protein>
<proteinExistence type="predicted"/>
<evidence type="ECO:0000313" key="3">
    <source>
        <dbReference type="EMBL" id="HIS48016.1"/>
    </source>
</evidence>
<dbReference type="Gene3D" id="3.10.620.30">
    <property type="match status" value="1"/>
</dbReference>
<dbReference type="AlphaFoldDB" id="A0A9D1JR89"/>
<dbReference type="PANTHER" id="PTHR42736">
    <property type="entry name" value="PROTEIN-GLUTAMINE GAMMA-GLUTAMYLTRANSFERASE"/>
    <property type="match status" value="1"/>
</dbReference>
<reference evidence="3" key="2">
    <citation type="journal article" date="2021" name="PeerJ">
        <title>Extensive microbial diversity within the chicken gut microbiome revealed by metagenomics and culture.</title>
        <authorList>
            <person name="Gilroy R."/>
            <person name="Ravi A."/>
            <person name="Getino M."/>
            <person name="Pursley I."/>
            <person name="Horton D.L."/>
            <person name="Alikhan N.F."/>
            <person name="Baker D."/>
            <person name="Gharbi K."/>
            <person name="Hall N."/>
            <person name="Watson M."/>
            <person name="Adriaenssens E.M."/>
            <person name="Foster-Nyarko E."/>
            <person name="Jarju S."/>
            <person name="Secka A."/>
            <person name="Antonio M."/>
            <person name="Oren A."/>
            <person name="Chaudhuri R.R."/>
            <person name="La Ragione R."/>
            <person name="Hildebrand F."/>
            <person name="Pallen M.J."/>
        </authorList>
    </citation>
    <scope>NUCLEOTIDE SEQUENCE</scope>
    <source>
        <strain evidence="3">CHK178-757</strain>
    </source>
</reference>
<comment type="caution">
    <text evidence="3">The sequence shown here is derived from an EMBL/GenBank/DDBJ whole genome shotgun (WGS) entry which is preliminary data.</text>
</comment>
<dbReference type="EMBL" id="DVIT01000040">
    <property type="protein sequence ID" value="HIS48016.1"/>
    <property type="molecule type" value="Genomic_DNA"/>
</dbReference>
<feature type="transmembrane region" description="Helical" evidence="1">
    <location>
        <begin position="54"/>
        <end position="73"/>
    </location>
</feature>
<accession>A0A9D1JR89</accession>
<feature type="transmembrane region" description="Helical" evidence="1">
    <location>
        <begin position="125"/>
        <end position="146"/>
    </location>
</feature>
<dbReference type="SUPFAM" id="SSF54001">
    <property type="entry name" value="Cysteine proteinases"/>
    <property type="match status" value="1"/>
</dbReference>
<evidence type="ECO:0000259" key="2">
    <source>
        <dbReference type="SMART" id="SM00460"/>
    </source>
</evidence>
<keyword evidence="1" id="KW-0472">Membrane</keyword>
<dbReference type="PANTHER" id="PTHR42736:SF1">
    <property type="entry name" value="PROTEIN-GLUTAMINE GAMMA-GLUTAMYLTRANSFERASE"/>
    <property type="match status" value="1"/>
</dbReference>
<name>A0A9D1JR89_9FIRM</name>
<organism evidence="3 4">
    <name type="scientific">Candidatus Scybalocola faecigallinarum</name>
    <dbReference type="NCBI Taxonomy" id="2840941"/>
    <lineage>
        <taxon>Bacteria</taxon>
        <taxon>Bacillati</taxon>
        <taxon>Bacillota</taxon>
        <taxon>Clostridia</taxon>
        <taxon>Lachnospirales</taxon>
        <taxon>Lachnospiraceae</taxon>
        <taxon>Lachnospiraceae incertae sedis</taxon>
        <taxon>Candidatus Scybalocola (ex Gilroy et al. 2021)</taxon>
    </lineage>
</organism>
<keyword evidence="1" id="KW-0812">Transmembrane</keyword>
<dbReference type="InterPro" id="IPR002931">
    <property type="entry name" value="Transglutaminase-like"/>
</dbReference>
<feature type="transmembrane region" description="Helical" evidence="1">
    <location>
        <begin position="85"/>
        <end position="118"/>
    </location>
</feature>
<gene>
    <name evidence="3" type="ORF">IAB46_10795</name>
</gene>
<feature type="transmembrane region" description="Helical" evidence="1">
    <location>
        <begin position="27"/>
        <end position="47"/>
    </location>
</feature>
<feature type="domain" description="Transglutaminase-like" evidence="2">
    <location>
        <begin position="401"/>
        <end position="477"/>
    </location>
</feature>